<organism evidence="1 2">
    <name type="scientific">Chaetomium tenue</name>
    <dbReference type="NCBI Taxonomy" id="1854479"/>
    <lineage>
        <taxon>Eukaryota</taxon>
        <taxon>Fungi</taxon>
        <taxon>Dikarya</taxon>
        <taxon>Ascomycota</taxon>
        <taxon>Pezizomycotina</taxon>
        <taxon>Sordariomycetes</taxon>
        <taxon>Sordariomycetidae</taxon>
        <taxon>Sordariales</taxon>
        <taxon>Chaetomiaceae</taxon>
        <taxon>Chaetomium</taxon>
    </lineage>
</organism>
<sequence length="252" mass="26770">MAGDAVLVLGATGPSGICVVRELLHRNHRTIAYVRSPEKIPDDLKSNPLLEIATGTIESPSLASTIARTHPTTITSLLGPTSSSLGNPFGPPLPYPAQYAEHILPAAREHGVRRILALCTISYVTQDDESNWTRAGLRGLVRGLIPRGYQAMVEIAGVFEREAVVAEGGLLEGVDWVLMRVGGLVGGAEDMAWRVDREVGGVYAGVVGKEWTASVKRGRLARWCVDWAEGEVTVGEGVGGRGRMPAVSAARG</sequence>
<dbReference type="EMBL" id="JAGIZQ010000003">
    <property type="protein sequence ID" value="KAH6637323.1"/>
    <property type="molecule type" value="Genomic_DNA"/>
</dbReference>
<reference evidence="1 2" key="1">
    <citation type="journal article" date="2021" name="Nat. Commun.">
        <title>Genetic determinants of endophytism in the Arabidopsis root mycobiome.</title>
        <authorList>
            <person name="Mesny F."/>
            <person name="Miyauchi S."/>
            <person name="Thiergart T."/>
            <person name="Pickel B."/>
            <person name="Atanasova L."/>
            <person name="Karlsson M."/>
            <person name="Huettel B."/>
            <person name="Barry K.W."/>
            <person name="Haridas S."/>
            <person name="Chen C."/>
            <person name="Bauer D."/>
            <person name="Andreopoulos W."/>
            <person name="Pangilinan J."/>
            <person name="LaButti K."/>
            <person name="Riley R."/>
            <person name="Lipzen A."/>
            <person name="Clum A."/>
            <person name="Drula E."/>
            <person name="Henrissat B."/>
            <person name="Kohler A."/>
            <person name="Grigoriev I.V."/>
            <person name="Martin F.M."/>
            <person name="Hacquard S."/>
        </authorList>
    </citation>
    <scope>NUCLEOTIDE SEQUENCE [LARGE SCALE GENOMIC DNA]</scope>
    <source>
        <strain evidence="1 2">MPI-SDFR-AT-0079</strain>
    </source>
</reference>
<comment type="caution">
    <text evidence="1">The sequence shown here is derived from an EMBL/GenBank/DDBJ whole genome shotgun (WGS) entry which is preliminary data.</text>
</comment>
<proteinExistence type="predicted"/>
<name>A0ACB7PE20_9PEZI</name>
<evidence type="ECO:0000313" key="2">
    <source>
        <dbReference type="Proteomes" id="UP000724584"/>
    </source>
</evidence>
<gene>
    <name evidence="1" type="ORF">F5144DRAFT_629232</name>
</gene>
<keyword evidence="2" id="KW-1185">Reference proteome</keyword>
<accession>A0ACB7PE20</accession>
<dbReference type="Proteomes" id="UP000724584">
    <property type="component" value="Unassembled WGS sequence"/>
</dbReference>
<protein>
    <submittedName>
        <fullName evidence="1">Uncharacterized protein</fullName>
    </submittedName>
</protein>
<evidence type="ECO:0000313" key="1">
    <source>
        <dbReference type="EMBL" id="KAH6637323.1"/>
    </source>
</evidence>